<comment type="caution">
    <text evidence="2">The sequence shown here is derived from an EMBL/GenBank/DDBJ whole genome shotgun (WGS) entry which is preliminary data.</text>
</comment>
<evidence type="ECO:0000259" key="1">
    <source>
        <dbReference type="Pfam" id="PF13349"/>
    </source>
</evidence>
<protein>
    <submittedName>
        <fullName evidence="2">Putative adhesin</fullName>
    </submittedName>
</protein>
<name>A0A4R7VM93_9PSEU</name>
<sequence>MGIKHVVAGITILSGGLLLTACDWGARNQFTDQESFGRAVSEVRFANDSGDVKIRVGDSFEVRRTVGYRNDMPGKTYRLDGDALVLEACADPGCSVSYDVTVPKGAKVSGHLDSGNIELTGVASANVEAESGDVTIRDVAGEVNASAQSGNVTLSGIGGAVVAKAESGNVEIGLTDAADVTANTESGNIDVTVPDAEYQVDIQTDEGENITNDLGDGDVGPKISLSADSGTVSLKPV</sequence>
<evidence type="ECO:0000313" key="2">
    <source>
        <dbReference type="EMBL" id="TDV50720.1"/>
    </source>
</evidence>
<dbReference type="OrthoDB" id="4331847at2"/>
<dbReference type="Pfam" id="PF13349">
    <property type="entry name" value="DUF4097"/>
    <property type="match status" value="1"/>
</dbReference>
<keyword evidence="3" id="KW-1185">Reference proteome</keyword>
<dbReference type="InterPro" id="IPR025164">
    <property type="entry name" value="Toastrack_DUF4097"/>
</dbReference>
<dbReference type="RefSeq" id="WP_133903972.1">
    <property type="nucleotide sequence ID" value="NZ_SOCP01000006.1"/>
</dbReference>
<feature type="domain" description="DUF4097" evidence="1">
    <location>
        <begin position="105"/>
        <end position="232"/>
    </location>
</feature>
<reference evidence="2 3" key="1">
    <citation type="submission" date="2019-03" db="EMBL/GenBank/DDBJ databases">
        <title>Genomic Encyclopedia of Archaeal and Bacterial Type Strains, Phase II (KMG-II): from individual species to whole genera.</title>
        <authorList>
            <person name="Goeker M."/>
        </authorList>
    </citation>
    <scope>NUCLEOTIDE SEQUENCE [LARGE SCALE GENOMIC DNA]</scope>
    <source>
        <strain evidence="2 3">DSM 45499</strain>
    </source>
</reference>
<dbReference type="Gene3D" id="2.160.20.120">
    <property type="match status" value="1"/>
</dbReference>
<proteinExistence type="predicted"/>
<accession>A0A4R7VM93</accession>
<dbReference type="AlphaFoldDB" id="A0A4R7VM93"/>
<dbReference type="PROSITE" id="PS51257">
    <property type="entry name" value="PROKAR_LIPOPROTEIN"/>
    <property type="match status" value="1"/>
</dbReference>
<evidence type="ECO:0000313" key="3">
    <source>
        <dbReference type="Proteomes" id="UP000294927"/>
    </source>
</evidence>
<organism evidence="2 3">
    <name type="scientific">Actinophytocola oryzae</name>
    <dbReference type="NCBI Taxonomy" id="502181"/>
    <lineage>
        <taxon>Bacteria</taxon>
        <taxon>Bacillati</taxon>
        <taxon>Actinomycetota</taxon>
        <taxon>Actinomycetes</taxon>
        <taxon>Pseudonocardiales</taxon>
        <taxon>Pseudonocardiaceae</taxon>
    </lineage>
</organism>
<dbReference type="EMBL" id="SOCP01000006">
    <property type="protein sequence ID" value="TDV50720.1"/>
    <property type="molecule type" value="Genomic_DNA"/>
</dbReference>
<dbReference type="Proteomes" id="UP000294927">
    <property type="component" value="Unassembled WGS sequence"/>
</dbReference>
<gene>
    <name evidence="2" type="ORF">CLV71_10660</name>
</gene>